<dbReference type="Proteomes" id="UP000824076">
    <property type="component" value="Unassembled WGS sequence"/>
</dbReference>
<name>A0A9D1ILP8_9BACT</name>
<evidence type="ECO:0000259" key="2">
    <source>
        <dbReference type="Pfam" id="PF07929"/>
    </source>
</evidence>
<dbReference type="InterPro" id="IPR024047">
    <property type="entry name" value="MM3350-like_sf"/>
</dbReference>
<evidence type="ECO:0000256" key="1">
    <source>
        <dbReference type="SAM" id="MobiDB-lite"/>
    </source>
</evidence>
<evidence type="ECO:0000313" key="4">
    <source>
        <dbReference type="Proteomes" id="UP000824076"/>
    </source>
</evidence>
<dbReference type="EMBL" id="DVMS01000235">
    <property type="protein sequence ID" value="HIU39653.1"/>
    <property type="molecule type" value="Genomic_DNA"/>
</dbReference>
<feature type="compositionally biased region" description="Acidic residues" evidence="1">
    <location>
        <begin position="163"/>
        <end position="176"/>
    </location>
</feature>
<accession>A0A9D1ILP8</accession>
<dbReference type="SUPFAM" id="SSF159941">
    <property type="entry name" value="MM3350-like"/>
    <property type="match status" value="1"/>
</dbReference>
<protein>
    <recommendedName>
        <fullName evidence="2">Plasmid pRiA4b Orf3-like domain-containing protein</fullName>
    </recommendedName>
</protein>
<gene>
    <name evidence="3" type="ORF">IAD18_08320</name>
</gene>
<dbReference type="AlphaFoldDB" id="A0A9D1ILP8"/>
<proteinExistence type="predicted"/>
<reference evidence="3" key="2">
    <citation type="journal article" date="2021" name="PeerJ">
        <title>Extensive microbial diversity within the chicken gut microbiome revealed by metagenomics and culture.</title>
        <authorList>
            <person name="Gilroy R."/>
            <person name="Ravi A."/>
            <person name="Getino M."/>
            <person name="Pursley I."/>
            <person name="Horton D.L."/>
            <person name="Alikhan N.F."/>
            <person name="Baker D."/>
            <person name="Gharbi K."/>
            <person name="Hall N."/>
            <person name="Watson M."/>
            <person name="Adriaenssens E.M."/>
            <person name="Foster-Nyarko E."/>
            <person name="Jarju S."/>
            <person name="Secka A."/>
            <person name="Antonio M."/>
            <person name="Oren A."/>
            <person name="Chaudhuri R.R."/>
            <person name="La Ragione R."/>
            <person name="Hildebrand F."/>
            <person name="Pallen M.J."/>
        </authorList>
    </citation>
    <scope>NUCLEOTIDE SEQUENCE</scope>
    <source>
        <strain evidence="3">17073</strain>
    </source>
</reference>
<reference evidence="3" key="1">
    <citation type="submission" date="2020-10" db="EMBL/GenBank/DDBJ databases">
        <authorList>
            <person name="Gilroy R."/>
        </authorList>
    </citation>
    <scope>NUCLEOTIDE SEQUENCE</scope>
    <source>
        <strain evidence="3">17073</strain>
    </source>
</reference>
<sequence length="182" mass="21244">MIYKFRLISDEVSNFKLEIQIDSDDTFLRLRNAILDAVGYTKDQMCSFILCDEDWQKEKEVTLADMGSDSDEDIWLMADTRLSELIEDEGQRLMFVFDYLTNRAFFMEMKELLPSKHLADPLCSRKEGIPPKQTIDINEFDAKINKAATAASVEDMDEEFYGSEEFNEDEFDEEGFDDLKFE</sequence>
<dbReference type="InterPro" id="IPR012912">
    <property type="entry name" value="Plasmid_pRiA4b_Orf3-like"/>
</dbReference>
<feature type="region of interest" description="Disordered" evidence="1">
    <location>
        <begin position="163"/>
        <end position="182"/>
    </location>
</feature>
<dbReference type="Gene3D" id="3.10.290.30">
    <property type="entry name" value="MM3350-like"/>
    <property type="match status" value="1"/>
</dbReference>
<evidence type="ECO:0000313" key="3">
    <source>
        <dbReference type="EMBL" id="HIU39653.1"/>
    </source>
</evidence>
<dbReference type="Pfam" id="PF07929">
    <property type="entry name" value="PRiA4_ORF3"/>
    <property type="match status" value="1"/>
</dbReference>
<organism evidence="3 4">
    <name type="scientific">Candidatus Limisoma intestinavium</name>
    <dbReference type="NCBI Taxonomy" id="2840856"/>
    <lineage>
        <taxon>Bacteria</taxon>
        <taxon>Pseudomonadati</taxon>
        <taxon>Bacteroidota</taxon>
        <taxon>Bacteroidia</taxon>
        <taxon>Bacteroidales</taxon>
        <taxon>Candidatus Limisoma</taxon>
    </lineage>
</organism>
<comment type="caution">
    <text evidence="3">The sequence shown here is derived from an EMBL/GenBank/DDBJ whole genome shotgun (WGS) entry which is preliminary data.</text>
</comment>
<feature type="domain" description="Plasmid pRiA4b Orf3-like" evidence="2">
    <location>
        <begin position="18"/>
        <end position="173"/>
    </location>
</feature>